<gene>
    <name evidence="3" type="ORF">EYF80_053677</name>
</gene>
<reference evidence="3 4" key="1">
    <citation type="submission" date="2019-03" db="EMBL/GenBank/DDBJ databases">
        <title>First draft genome of Liparis tanakae, snailfish: a comprehensive survey of snailfish specific genes.</title>
        <authorList>
            <person name="Kim W."/>
            <person name="Song I."/>
            <person name="Jeong J.-H."/>
            <person name="Kim D."/>
            <person name="Kim S."/>
            <person name="Ryu S."/>
            <person name="Song J.Y."/>
            <person name="Lee S.K."/>
        </authorList>
    </citation>
    <scope>NUCLEOTIDE SEQUENCE [LARGE SCALE GENOMIC DNA]</scope>
    <source>
        <tissue evidence="3">Muscle</tissue>
    </source>
</reference>
<evidence type="ECO:0000256" key="1">
    <source>
        <dbReference type="SAM" id="MobiDB-lite"/>
    </source>
</evidence>
<name>A0A4Z2F736_9TELE</name>
<evidence type="ECO:0000256" key="2">
    <source>
        <dbReference type="SAM" id="SignalP"/>
    </source>
</evidence>
<feature type="signal peptide" evidence="2">
    <location>
        <begin position="1"/>
        <end position="16"/>
    </location>
</feature>
<evidence type="ECO:0000313" key="3">
    <source>
        <dbReference type="EMBL" id="TNN36162.1"/>
    </source>
</evidence>
<feature type="chain" id="PRO_5021494793" evidence="2">
    <location>
        <begin position="17"/>
        <end position="444"/>
    </location>
</feature>
<comment type="caution">
    <text evidence="3">The sequence shown here is derived from an EMBL/GenBank/DDBJ whole genome shotgun (WGS) entry which is preliminary data.</text>
</comment>
<dbReference type="PROSITE" id="PS51257">
    <property type="entry name" value="PROKAR_LIPOPROTEIN"/>
    <property type="match status" value="1"/>
</dbReference>
<dbReference type="Proteomes" id="UP000314294">
    <property type="component" value="Unassembled WGS sequence"/>
</dbReference>
<proteinExistence type="predicted"/>
<sequence length="444" mass="48777">MSCCRSLLTLTHVATACFLAAMGTVSPGLLQVERRRAWSHSWEEAEQHDSEQWEELDKQNATSTVRTLHNPTFNMAAGSKETSGAPPVFSGALSCRFRLLSLVSCGAFRSAPSGPLRGWINPRAAASHSSSSSVRLLEEHEDKETQTHIVGKHQDWGLGLEGHAASLGVLTFLCRCCTMQVALATSSHDVKESKCSRYSAPTAGLFSCYGSFSVQPESTAKGDSLRGLPGELGGPEHRHEPLEGGKQPPVLPGSQQVAAVVPQVHGGVGYQPRLLHRDPELRCTQEVGVWILFTHLTRPCRADRAVELNALREQLLDGGLEGTEHFHISKRDTVEHDSIDDEFITIRREDLPPRGETVPPEQIKERLTRLHRQTETKSRQNRQAARHTSQTSRLLAVLPSAAHSFALERRRSKERFRDDGVLGGGGQRKGEAAHPTSAREPGYE</sequence>
<accession>A0A4Z2F736</accession>
<keyword evidence="4" id="KW-1185">Reference proteome</keyword>
<dbReference type="AlphaFoldDB" id="A0A4Z2F736"/>
<organism evidence="3 4">
    <name type="scientific">Liparis tanakae</name>
    <name type="common">Tanaka's snailfish</name>
    <dbReference type="NCBI Taxonomy" id="230148"/>
    <lineage>
        <taxon>Eukaryota</taxon>
        <taxon>Metazoa</taxon>
        <taxon>Chordata</taxon>
        <taxon>Craniata</taxon>
        <taxon>Vertebrata</taxon>
        <taxon>Euteleostomi</taxon>
        <taxon>Actinopterygii</taxon>
        <taxon>Neopterygii</taxon>
        <taxon>Teleostei</taxon>
        <taxon>Neoteleostei</taxon>
        <taxon>Acanthomorphata</taxon>
        <taxon>Eupercaria</taxon>
        <taxon>Perciformes</taxon>
        <taxon>Cottioidei</taxon>
        <taxon>Cottales</taxon>
        <taxon>Liparidae</taxon>
        <taxon>Liparis</taxon>
    </lineage>
</organism>
<feature type="compositionally biased region" description="Basic and acidic residues" evidence="1">
    <location>
        <begin position="406"/>
        <end position="420"/>
    </location>
</feature>
<keyword evidence="2" id="KW-0732">Signal</keyword>
<feature type="compositionally biased region" description="Basic and acidic residues" evidence="1">
    <location>
        <begin position="234"/>
        <end position="243"/>
    </location>
</feature>
<feature type="compositionally biased region" description="Polar residues" evidence="1">
    <location>
        <begin position="381"/>
        <end position="393"/>
    </location>
</feature>
<feature type="region of interest" description="Disordered" evidence="1">
    <location>
        <begin position="368"/>
        <end position="444"/>
    </location>
</feature>
<dbReference type="EMBL" id="SRLO01001653">
    <property type="protein sequence ID" value="TNN36162.1"/>
    <property type="molecule type" value="Genomic_DNA"/>
</dbReference>
<feature type="compositionally biased region" description="Basic and acidic residues" evidence="1">
    <location>
        <begin position="368"/>
        <end position="378"/>
    </location>
</feature>
<protein>
    <submittedName>
        <fullName evidence="3">Uncharacterized protein</fullName>
    </submittedName>
</protein>
<evidence type="ECO:0000313" key="4">
    <source>
        <dbReference type="Proteomes" id="UP000314294"/>
    </source>
</evidence>
<feature type="region of interest" description="Disordered" evidence="1">
    <location>
        <begin position="219"/>
        <end position="251"/>
    </location>
</feature>